<dbReference type="Pfam" id="PF01402">
    <property type="entry name" value="RHH_1"/>
    <property type="match status" value="1"/>
</dbReference>
<dbReference type="AlphaFoldDB" id="A0A2P7SLL8"/>
<dbReference type="OrthoDB" id="5298181at2"/>
<gene>
    <name evidence="2" type="ORF">C7I84_07065</name>
</gene>
<dbReference type="PANTHER" id="PTHR40688:SF2">
    <property type="entry name" value="RIBBON-HELIX-HELIX PROTEIN COPG DOMAIN-CONTAINING PROTEIN"/>
    <property type="match status" value="1"/>
</dbReference>
<evidence type="ECO:0000259" key="1">
    <source>
        <dbReference type="Pfam" id="PF01402"/>
    </source>
</evidence>
<comment type="caution">
    <text evidence="2">The sequence shown here is derived from an EMBL/GenBank/DDBJ whole genome shotgun (WGS) entry which is preliminary data.</text>
</comment>
<dbReference type="GO" id="GO:0006355">
    <property type="term" value="P:regulation of DNA-templated transcription"/>
    <property type="evidence" value="ECO:0007669"/>
    <property type="project" value="InterPro"/>
</dbReference>
<dbReference type="InterPro" id="IPR010985">
    <property type="entry name" value="Ribbon_hlx_hlx"/>
</dbReference>
<evidence type="ECO:0000313" key="3">
    <source>
        <dbReference type="Proteomes" id="UP000241229"/>
    </source>
</evidence>
<evidence type="ECO:0000313" key="2">
    <source>
        <dbReference type="EMBL" id="PSJ63384.1"/>
    </source>
</evidence>
<protein>
    <recommendedName>
        <fullName evidence="1">Ribbon-helix-helix protein CopG domain-containing protein</fullName>
    </recommendedName>
</protein>
<sequence length="96" mass="10766">MAASETFSVRLPSETKKELEEYARATQRSTAFVVKEAVEAHLAERRAYLAAIEEAEREADEGVFVSGEAVIKWLESWGTENELPPPEPDIFPDGRK</sequence>
<dbReference type="SUPFAM" id="SSF47598">
    <property type="entry name" value="Ribbon-helix-helix"/>
    <property type="match status" value="1"/>
</dbReference>
<feature type="domain" description="Ribbon-helix-helix protein CopG" evidence="1">
    <location>
        <begin position="6"/>
        <end position="44"/>
    </location>
</feature>
<dbReference type="CDD" id="cd22233">
    <property type="entry name" value="RHH_CopAso-like"/>
    <property type="match status" value="1"/>
</dbReference>
<dbReference type="InterPro" id="IPR052991">
    <property type="entry name" value="Non-func_TypeII_TA_Antitoxin"/>
</dbReference>
<dbReference type="Proteomes" id="UP000241229">
    <property type="component" value="Unassembled WGS sequence"/>
</dbReference>
<proteinExistence type="predicted"/>
<dbReference type="RefSeq" id="WP_106771447.1">
    <property type="nucleotide sequence ID" value="NZ_PXYK01000005.1"/>
</dbReference>
<dbReference type="EMBL" id="PXYK01000005">
    <property type="protein sequence ID" value="PSJ63384.1"/>
    <property type="molecule type" value="Genomic_DNA"/>
</dbReference>
<organism evidence="2 3">
    <name type="scientific">Kumtagia ephedrae</name>
    <dbReference type="NCBI Taxonomy" id="2116701"/>
    <lineage>
        <taxon>Bacteria</taxon>
        <taxon>Pseudomonadati</taxon>
        <taxon>Pseudomonadota</taxon>
        <taxon>Alphaproteobacteria</taxon>
        <taxon>Hyphomicrobiales</taxon>
        <taxon>Phyllobacteriaceae</taxon>
        <taxon>Kumtagia</taxon>
    </lineage>
</organism>
<name>A0A2P7SLL8_9HYPH</name>
<keyword evidence="3" id="KW-1185">Reference proteome</keyword>
<accession>A0A2P7SLL8</accession>
<dbReference type="InterPro" id="IPR002145">
    <property type="entry name" value="CopG"/>
</dbReference>
<dbReference type="PANTHER" id="PTHR40688">
    <property type="match status" value="1"/>
</dbReference>
<reference evidence="2 3" key="1">
    <citation type="submission" date="2018-03" db="EMBL/GenBank/DDBJ databases">
        <title>The draft genome of Mesorhizobium sp. 6GN-30.</title>
        <authorList>
            <person name="Liu L."/>
            <person name="Li L."/>
            <person name="Wang T."/>
            <person name="Zhang X."/>
            <person name="Liang L."/>
        </authorList>
    </citation>
    <scope>NUCLEOTIDE SEQUENCE [LARGE SCALE GENOMIC DNA]</scope>
    <source>
        <strain evidence="2 3">6GN30</strain>
    </source>
</reference>